<keyword evidence="9" id="KW-0653">Protein transport</keyword>
<keyword evidence="9" id="KW-0813">Transport</keyword>
<feature type="transmembrane region" description="Helical" evidence="10">
    <location>
        <begin position="123"/>
        <end position="146"/>
    </location>
</feature>
<keyword evidence="8" id="KW-0131">Cell cycle</keyword>
<proteinExistence type="inferred from homology"/>
<evidence type="ECO:0000256" key="2">
    <source>
        <dbReference type="ARBA" id="ARBA00022475"/>
    </source>
</evidence>
<dbReference type="GO" id="GO:0051301">
    <property type="term" value="P:cell division"/>
    <property type="evidence" value="ECO:0007669"/>
    <property type="project" value="UniProtKB-KW"/>
</dbReference>
<keyword evidence="3" id="KW-0997">Cell inner membrane</keyword>
<name>A0A921DR40_9BACT</name>
<dbReference type="GO" id="GO:0017038">
    <property type="term" value="P:protein import"/>
    <property type="evidence" value="ECO:0007669"/>
    <property type="project" value="TreeGrafter"/>
</dbReference>
<keyword evidence="7 10" id="KW-0472">Membrane</keyword>
<evidence type="ECO:0000313" key="12">
    <source>
        <dbReference type="EMBL" id="HJD97234.1"/>
    </source>
</evidence>
<evidence type="ECO:0000256" key="6">
    <source>
        <dbReference type="ARBA" id="ARBA00022989"/>
    </source>
</evidence>
<dbReference type="Proteomes" id="UP000698963">
    <property type="component" value="Unassembled WGS sequence"/>
</dbReference>
<evidence type="ECO:0000256" key="3">
    <source>
        <dbReference type="ARBA" id="ARBA00022519"/>
    </source>
</evidence>
<dbReference type="InterPro" id="IPR050790">
    <property type="entry name" value="ExbB/TolQ_transport"/>
</dbReference>
<protein>
    <submittedName>
        <fullName evidence="12">Protein TolQ</fullName>
    </submittedName>
</protein>
<keyword evidence="2" id="KW-1003">Cell membrane</keyword>
<evidence type="ECO:0000256" key="4">
    <source>
        <dbReference type="ARBA" id="ARBA00022618"/>
    </source>
</evidence>
<dbReference type="PANTHER" id="PTHR30625">
    <property type="entry name" value="PROTEIN TOLQ"/>
    <property type="match status" value="1"/>
</dbReference>
<keyword evidence="6 10" id="KW-1133">Transmembrane helix</keyword>
<dbReference type="EMBL" id="DYZA01000123">
    <property type="protein sequence ID" value="HJD97234.1"/>
    <property type="molecule type" value="Genomic_DNA"/>
</dbReference>
<dbReference type="PANTHER" id="PTHR30625:SF3">
    <property type="entry name" value="TOL-PAL SYSTEM PROTEIN TOLQ"/>
    <property type="match status" value="1"/>
</dbReference>
<comment type="caution">
    <text evidence="12">The sequence shown here is derived from an EMBL/GenBank/DDBJ whole genome shotgun (WGS) entry which is preliminary data.</text>
</comment>
<evidence type="ECO:0000259" key="11">
    <source>
        <dbReference type="Pfam" id="PF01618"/>
    </source>
</evidence>
<dbReference type="AlphaFoldDB" id="A0A921DR40"/>
<comment type="subcellular location">
    <subcellularLocation>
        <location evidence="1">Cell membrane</location>
        <topology evidence="1">Multi-pass membrane protein</topology>
    </subcellularLocation>
    <subcellularLocation>
        <location evidence="9">Membrane</location>
        <topology evidence="9">Multi-pass membrane protein</topology>
    </subcellularLocation>
</comment>
<keyword evidence="4" id="KW-0132">Cell division</keyword>
<dbReference type="Pfam" id="PF01618">
    <property type="entry name" value="MotA_ExbB"/>
    <property type="match status" value="1"/>
</dbReference>
<dbReference type="InterPro" id="IPR002898">
    <property type="entry name" value="MotA_ExbB_proton_chnl"/>
</dbReference>
<evidence type="ECO:0000256" key="5">
    <source>
        <dbReference type="ARBA" id="ARBA00022692"/>
    </source>
</evidence>
<keyword evidence="5 10" id="KW-0812">Transmembrane</keyword>
<feature type="transmembrane region" description="Helical" evidence="10">
    <location>
        <begin position="6"/>
        <end position="34"/>
    </location>
</feature>
<reference evidence="12" key="2">
    <citation type="submission" date="2021-09" db="EMBL/GenBank/DDBJ databases">
        <authorList>
            <person name="Gilroy R."/>
        </authorList>
    </citation>
    <scope>NUCLEOTIDE SEQUENCE</scope>
    <source>
        <strain evidence="12">ChiGjej2B2-19336</strain>
    </source>
</reference>
<accession>A0A921DR40</accession>
<evidence type="ECO:0000256" key="9">
    <source>
        <dbReference type="RuleBase" id="RU004057"/>
    </source>
</evidence>
<evidence type="ECO:0000256" key="7">
    <source>
        <dbReference type="ARBA" id="ARBA00023136"/>
    </source>
</evidence>
<comment type="similarity">
    <text evidence="9">Belongs to the exbB/tolQ family.</text>
</comment>
<evidence type="ECO:0000313" key="13">
    <source>
        <dbReference type="Proteomes" id="UP000698963"/>
    </source>
</evidence>
<evidence type="ECO:0000256" key="10">
    <source>
        <dbReference type="SAM" id="Phobius"/>
    </source>
</evidence>
<evidence type="ECO:0000256" key="8">
    <source>
        <dbReference type="ARBA" id="ARBA00023306"/>
    </source>
</evidence>
<feature type="transmembrane region" description="Helical" evidence="10">
    <location>
        <begin position="166"/>
        <end position="191"/>
    </location>
</feature>
<feature type="domain" description="MotA/TolQ/ExbB proton channel" evidence="11">
    <location>
        <begin position="80"/>
        <end position="201"/>
    </location>
</feature>
<organism evidence="12 13">
    <name type="scientific">Mailhella massiliensis</name>
    <dbReference type="NCBI Taxonomy" id="1903261"/>
    <lineage>
        <taxon>Bacteria</taxon>
        <taxon>Pseudomonadati</taxon>
        <taxon>Thermodesulfobacteriota</taxon>
        <taxon>Desulfovibrionia</taxon>
        <taxon>Desulfovibrionales</taxon>
        <taxon>Desulfovibrionaceae</taxon>
        <taxon>Mailhella</taxon>
    </lineage>
</organism>
<dbReference type="InterPro" id="IPR014163">
    <property type="entry name" value="Tol-Pal_TolQ"/>
</dbReference>
<dbReference type="NCBIfam" id="TIGR02796">
    <property type="entry name" value="tolQ"/>
    <property type="match status" value="1"/>
</dbReference>
<dbReference type="GO" id="GO:0005886">
    <property type="term" value="C:plasma membrane"/>
    <property type="evidence" value="ECO:0007669"/>
    <property type="project" value="UniProtKB-SubCell"/>
</dbReference>
<gene>
    <name evidence="12" type="primary">tolQ</name>
    <name evidence="12" type="ORF">K8W16_06280</name>
</gene>
<sequence length="227" mass="24090">MDYNIFSVFASASLVAQIIMVILIALSVLSWTVIIGKIVSLSSAERKATAGITRFAEAPDLRQAVQSLGGDPSSPLYAVAQHGVREFNNGKEAGADEGVVVETVRRALNQGVGLEIDRLHKNLSILATTANTAPFIGLFGTVWGIMTSFHAIGQMKSASLATVAPGISEALIATAIGLAVAVPATIAYNMFLGKLDGIETRLINFAGIFLNRVQREVNVHRSRGNDR</sequence>
<reference evidence="12" key="1">
    <citation type="journal article" date="2021" name="PeerJ">
        <title>Extensive microbial diversity within the chicken gut microbiome revealed by metagenomics and culture.</title>
        <authorList>
            <person name="Gilroy R."/>
            <person name="Ravi A."/>
            <person name="Getino M."/>
            <person name="Pursley I."/>
            <person name="Horton D.L."/>
            <person name="Alikhan N.F."/>
            <person name="Baker D."/>
            <person name="Gharbi K."/>
            <person name="Hall N."/>
            <person name="Watson M."/>
            <person name="Adriaenssens E.M."/>
            <person name="Foster-Nyarko E."/>
            <person name="Jarju S."/>
            <person name="Secka A."/>
            <person name="Antonio M."/>
            <person name="Oren A."/>
            <person name="Chaudhuri R.R."/>
            <person name="La Ragione R."/>
            <person name="Hildebrand F."/>
            <person name="Pallen M.J."/>
        </authorList>
    </citation>
    <scope>NUCLEOTIDE SEQUENCE</scope>
    <source>
        <strain evidence="12">ChiGjej2B2-19336</strain>
    </source>
</reference>
<dbReference type="GO" id="GO:0043213">
    <property type="term" value="P:bacteriocin transport"/>
    <property type="evidence" value="ECO:0007669"/>
    <property type="project" value="InterPro"/>
</dbReference>
<dbReference type="RefSeq" id="WP_304122173.1">
    <property type="nucleotide sequence ID" value="NZ_DYZA01000123.1"/>
</dbReference>
<evidence type="ECO:0000256" key="1">
    <source>
        <dbReference type="ARBA" id="ARBA00004651"/>
    </source>
</evidence>